<feature type="transmembrane region" description="Helical" evidence="1">
    <location>
        <begin position="184"/>
        <end position="202"/>
    </location>
</feature>
<evidence type="ECO:0000313" key="3">
    <source>
        <dbReference type="EMBL" id="ABG50484.1"/>
    </source>
</evidence>
<feature type="transmembrane region" description="Helical" evidence="1">
    <location>
        <begin position="47"/>
        <end position="67"/>
    </location>
</feature>
<protein>
    <submittedName>
        <fullName evidence="3">Abortive infection protein</fullName>
    </submittedName>
</protein>
<dbReference type="STRING" id="203124.Tery_1122"/>
<feature type="transmembrane region" description="Helical" evidence="1">
    <location>
        <begin position="20"/>
        <end position="41"/>
    </location>
</feature>
<dbReference type="OrthoDB" id="3034706at2"/>
<dbReference type="GO" id="GO:0080120">
    <property type="term" value="P:CAAX-box protein maturation"/>
    <property type="evidence" value="ECO:0007669"/>
    <property type="project" value="UniProtKB-ARBA"/>
</dbReference>
<dbReference type="PANTHER" id="PTHR43592:SF20">
    <property type="entry name" value="ALPHA_BETA-HYDROLASES SUPERFAMILY PROTEIN"/>
    <property type="match status" value="1"/>
</dbReference>
<feature type="transmembrane region" description="Helical" evidence="1">
    <location>
        <begin position="91"/>
        <end position="116"/>
    </location>
</feature>
<reference evidence="3" key="1">
    <citation type="submission" date="2006-06" db="EMBL/GenBank/DDBJ databases">
        <title>Complete sequence of Trichodesmium erythraeum IMS101.</title>
        <authorList>
            <consortium name="US DOE Joint Genome Institute"/>
            <person name="Copeland A."/>
            <person name="Lucas S."/>
            <person name="Lapidus A."/>
            <person name="Barry K."/>
            <person name="Detter J.C."/>
            <person name="Glavina del Rio T."/>
            <person name="Hammon N."/>
            <person name="Israni S."/>
            <person name="Dalin E."/>
            <person name="Tice H."/>
            <person name="Pitluck S."/>
            <person name="Kiss H."/>
            <person name="Munk A.C."/>
            <person name="Brettin T."/>
            <person name="Bruce D."/>
            <person name="Han C."/>
            <person name="Tapia R."/>
            <person name="Gilna P."/>
            <person name="Schmutz J."/>
            <person name="Larimer F."/>
            <person name="Land M."/>
            <person name="Hauser L."/>
            <person name="Kyrpides N."/>
            <person name="Kim E."/>
            <person name="Richardson P."/>
        </authorList>
    </citation>
    <scope>NUCLEOTIDE SEQUENCE [LARGE SCALE GENOMIC DNA]</scope>
    <source>
        <strain evidence="3">IMS101</strain>
    </source>
</reference>
<proteinExistence type="predicted"/>
<keyword evidence="1" id="KW-0812">Transmembrane</keyword>
<dbReference type="GO" id="GO:0004175">
    <property type="term" value="F:endopeptidase activity"/>
    <property type="evidence" value="ECO:0007669"/>
    <property type="project" value="UniProtKB-ARBA"/>
</dbReference>
<sequence length="283" mass="32446">MSNLLLLQKIAEFSAPTRIVIFLSILLLVWMPLAIPIYFLVEDVNLQSIWTITLLYIEFIILVRLWGKKVYQQPHLLCDYGLIINRRNFQLFFQGLGIGLFCLFSLLILEMFLGWLVWLSPPEDLLKFIFEGLLVSVGIGFAEELLFRGWLLDELERNYQSTIVLWVSSIVYAVLHFIKPIEEIWRTLLQFPGLVLLGLIFVWAKRSSGKKLNKFTNKKEELLGFPMGIHAGLVWGYYIVNVSGLVKYDDGVGDWLIGIDGNPLMGLMGLLFLGVIAFGVRRS</sequence>
<dbReference type="RefSeq" id="WP_011610870.1">
    <property type="nucleotide sequence ID" value="NC_008312.1"/>
</dbReference>
<feature type="transmembrane region" description="Helical" evidence="1">
    <location>
        <begin position="222"/>
        <end position="240"/>
    </location>
</feature>
<dbReference type="InterPro" id="IPR003675">
    <property type="entry name" value="Rce1/LyrA-like_dom"/>
</dbReference>
<name>Q116U0_TRIEI</name>
<dbReference type="AlphaFoldDB" id="Q116U0"/>
<keyword evidence="1" id="KW-1133">Transmembrane helix</keyword>
<dbReference type="KEGG" id="ter:Tery_1122"/>
<dbReference type="eggNOG" id="COG1266">
    <property type="taxonomic scope" value="Bacteria"/>
</dbReference>
<dbReference type="PANTHER" id="PTHR43592">
    <property type="entry name" value="CAAX AMINO TERMINAL PROTEASE"/>
    <property type="match status" value="1"/>
</dbReference>
<accession>Q116U0</accession>
<evidence type="ECO:0000256" key="1">
    <source>
        <dbReference type="SAM" id="Phobius"/>
    </source>
</evidence>
<evidence type="ECO:0000259" key="2">
    <source>
        <dbReference type="Pfam" id="PF02517"/>
    </source>
</evidence>
<gene>
    <name evidence="3" type="ordered locus">Tery_1122</name>
</gene>
<feature type="transmembrane region" description="Helical" evidence="1">
    <location>
        <begin position="128"/>
        <end position="147"/>
    </location>
</feature>
<feature type="transmembrane region" description="Helical" evidence="1">
    <location>
        <begin position="263"/>
        <end position="280"/>
    </location>
</feature>
<keyword evidence="1" id="KW-0472">Membrane</keyword>
<feature type="domain" description="CAAX prenyl protease 2/Lysostaphin resistance protein A-like" evidence="2">
    <location>
        <begin position="128"/>
        <end position="210"/>
    </location>
</feature>
<feature type="transmembrane region" description="Helical" evidence="1">
    <location>
        <begin position="159"/>
        <end position="178"/>
    </location>
</feature>
<organism evidence="3">
    <name type="scientific">Trichodesmium erythraeum (strain IMS101)</name>
    <dbReference type="NCBI Taxonomy" id="203124"/>
    <lineage>
        <taxon>Bacteria</taxon>
        <taxon>Bacillati</taxon>
        <taxon>Cyanobacteriota</taxon>
        <taxon>Cyanophyceae</taxon>
        <taxon>Oscillatoriophycideae</taxon>
        <taxon>Oscillatoriales</taxon>
        <taxon>Microcoleaceae</taxon>
        <taxon>Trichodesmium</taxon>
    </lineage>
</organism>
<dbReference type="HOGENOM" id="CLU_062525_0_0_3"/>
<dbReference type="Pfam" id="PF02517">
    <property type="entry name" value="Rce1-like"/>
    <property type="match status" value="1"/>
</dbReference>
<dbReference type="EMBL" id="CP000393">
    <property type="protein sequence ID" value="ABG50484.1"/>
    <property type="molecule type" value="Genomic_DNA"/>
</dbReference>